<evidence type="ECO:0008006" key="3">
    <source>
        <dbReference type="Google" id="ProtNLM"/>
    </source>
</evidence>
<proteinExistence type="predicted"/>
<reference evidence="1 2" key="1">
    <citation type="submission" date="2018-06" db="EMBL/GenBank/DDBJ databases">
        <authorList>
            <consortium name="Pathogen Informatics"/>
            <person name="Doyle S."/>
        </authorList>
    </citation>
    <scope>NUCLEOTIDE SEQUENCE [LARGE SCALE GENOMIC DNA]</scope>
    <source>
        <strain evidence="1 2">NCTC10359</strain>
    </source>
</reference>
<dbReference type="AlphaFoldDB" id="A0A378TTI8"/>
<dbReference type="Pfam" id="PF07927">
    <property type="entry name" value="HicA_toxin"/>
    <property type="match status" value="1"/>
</dbReference>
<organism evidence="1 2">
    <name type="scientific">Moraxella lacunata</name>
    <dbReference type="NCBI Taxonomy" id="477"/>
    <lineage>
        <taxon>Bacteria</taxon>
        <taxon>Pseudomonadati</taxon>
        <taxon>Pseudomonadota</taxon>
        <taxon>Gammaproteobacteria</taxon>
        <taxon>Moraxellales</taxon>
        <taxon>Moraxellaceae</taxon>
        <taxon>Moraxella</taxon>
    </lineage>
</organism>
<evidence type="ECO:0000313" key="1">
    <source>
        <dbReference type="EMBL" id="STZ64138.1"/>
    </source>
</evidence>
<dbReference type="RefSeq" id="WP_115008402.1">
    <property type="nucleotide sequence ID" value="NZ_UGQU01000004.1"/>
</dbReference>
<evidence type="ECO:0000313" key="2">
    <source>
        <dbReference type="Proteomes" id="UP000254437"/>
    </source>
</evidence>
<dbReference type="EMBL" id="UGQU01000004">
    <property type="protein sequence ID" value="STZ64138.1"/>
    <property type="molecule type" value="Genomic_DNA"/>
</dbReference>
<dbReference type="InterPro" id="IPR012933">
    <property type="entry name" value="HicA_mRNA_interferase"/>
</dbReference>
<name>A0A378TTI8_MORLA</name>
<sequence>MTESDKLKAKLYGDVRTFVFSDLVTLLSQLGYEMHERAGSRVVFVHCDDNSDRIHLHKPHPENTIKGGALKAVKAYLSEKGYFDECNDDVLNQELKNDDL</sequence>
<accession>A0A378TTI8</accession>
<gene>
    <name evidence="1" type="ORF">NCTC10359_02586</name>
</gene>
<protein>
    <recommendedName>
        <fullName evidence="3">Type II toxin-antitoxin system HicA family toxin</fullName>
    </recommendedName>
</protein>
<dbReference type="GO" id="GO:0003729">
    <property type="term" value="F:mRNA binding"/>
    <property type="evidence" value="ECO:0007669"/>
    <property type="project" value="InterPro"/>
</dbReference>
<dbReference type="STRING" id="477.A9309_12110"/>
<dbReference type="Proteomes" id="UP000254437">
    <property type="component" value="Unassembled WGS sequence"/>
</dbReference>